<accession>A0ABV7IU33</accession>
<comment type="caution">
    <text evidence="3">The sequence shown here is derived from an EMBL/GenBank/DDBJ whole genome shotgun (WGS) entry which is preliminary data.</text>
</comment>
<dbReference type="Pfam" id="PF08450">
    <property type="entry name" value="SGL"/>
    <property type="match status" value="1"/>
</dbReference>
<evidence type="ECO:0000259" key="2">
    <source>
        <dbReference type="Pfam" id="PF08450"/>
    </source>
</evidence>
<reference evidence="4" key="1">
    <citation type="journal article" date="2019" name="Int. J. Syst. Evol. Microbiol.">
        <title>The Global Catalogue of Microorganisms (GCM) 10K type strain sequencing project: providing services to taxonomists for standard genome sequencing and annotation.</title>
        <authorList>
            <consortium name="The Broad Institute Genomics Platform"/>
            <consortium name="The Broad Institute Genome Sequencing Center for Infectious Disease"/>
            <person name="Wu L."/>
            <person name="Ma J."/>
        </authorList>
    </citation>
    <scope>NUCLEOTIDE SEQUENCE [LARGE SCALE GENOMIC DNA]</scope>
    <source>
        <strain evidence="4">KCTC 42984</strain>
    </source>
</reference>
<dbReference type="InterPro" id="IPR011042">
    <property type="entry name" value="6-blade_b-propeller_TolB-like"/>
</dbReference>
<evidence type="ECO:0000313" key="3">
    <source>
        <dbReference type="EMBL" id="MFC3173682.1"/>
    </source>
</evidence>
<dbReference type="RefSeq" id="WP_379509067.1">
    <property type="nucleotide sequence ID" value="NZ_JBHRTQ010000005.1"/>
</dbReference>
<dbReference type="Proteomes" id="UP001595604">
    <property type="component" value="Unassembled WGS sequence"/>
</dbReference>
<feature type="domain" description="SMP-30/Gluconolactonase/LRE-like region" evidence="2">
    <location>
        <begin position="14"/>
        <end position="266"/>
    </location>
</feature>
<dbReference type="InterPro" id="IPR051262">
    <property type="entry name" value="SMP-30/CGR1_Lactonase"/>
</dbReference>
<organism evidence="3 4">
    <name type="scientific">Novosphingobium bradum</name>
    <dbReference type="NCBI Taxonomy" id="1737444"/>
    <lineage>
        <taxon>Bacteria</taxon>
        <taxon>Pseudomonadati</taxon>
        <taxon>Pseudomonadota</taxon>
        <taxon>Alphaproteobacteria</taxon>
        <taxon>Sphingomonadales</taxon>
        <taxon>Sphingomonadaceae</taxon>
        <taxon>Novosphingobium</taxon>
    </lineage>
</organism>
<evidence type="ECO:0000313" key="4">
    <source>
        <dbReference type="Proteomes" id="UP001595604"/>
    </source>
</evidence>
<keyword evidence="4" id="KW-1185">Reference proteome</keyword>
<protein>
    <submittedName>
        <fullName evidence="3">SMP-30/gluconolactonase/LRE family protein</fullName>
    </submittedName>
</protein>
<dbReference type="SUPFAM" id="SSF63829">
    <property type="entry name" value="Calcium-dependent phosphotriesterase"/>
    <property type="match status" value="1"/>
</dbReference>
<dbReference type="PANTHER" id="PTHR47572:SF4">
    <property type="entry name" value="LACTONASE DRP35"/>
    <property type="match status" value="1"/>
</dbReference>
<proteinExistence type="predicted"/>
<dbReference type="InterPro" id="IPR013658">
    <property type="entry name" value="SGL"/>
</dbReference>
<evidence type="ECO:0000256" key="1">
    <source>
        <dbReference type="ARBA" id="ARBA00022801"/>
    </source>
</evidence>
<sequence>MTITQFGVAGRFYECPRWHDGRWWLSDMRDHAVLSFSADGARREEARLSGRAGGIGWLPDGDLLVVAMDERQVLRRRAGGGLEPWADLAALCGDTAGFLNDMVVSAGGHAYVGFDADYRLYPDRGLLIRVDPAGRASVAARDMAMPNGMMFTPDGRSLIVAETMSTRFSQFSIAADGTLGDRRIWGDLAGRIDRRPAGRMPLPAERVALDGCTLDAEGHIWVADVRSTCLRVAPGGEIVDSVDLPDGLIAFACALGGADGRTLLVCGANDQREASRLFTTRVPVGAA</sequence>
<keyword evidence="1" id="KW-0378">Hydrolase</keyword>
<gene>
    <name evidence="3" type="ORF">ACFOD9_05400</name>
</gene>
<name>A0ABV7IU33_9SPHN</name>
<dbReference type="EMBL" id="JBHRTQ010000005">
    <property type="protein sequence ID" value="MFC3173682.1"/>
    <property type="molecule type" value="Genomic_DNA"/>
</dbReference>
<dbReference type="Gene3D" id="2.120.10.30">
    <property type="entry name" value="TolB, C-terminal domain"/>
    <property type="match status" value="1"/>
</dbReference>
<dbReference type="PANTHER" id="PTHR47572">
    <property type="entry name" value="LIPOPROTEIN-RELATED"/>
    <property type="match status" value="1"/>
</dbReference>